<accession>A0A7X2LQZ7</accession>
<evidence type="ECO:0000313" key="1">
    <source>
        <dbReference type="EMBL" id="MRV70681.1"/>
    </source>
</evidence>
<dbReference type="InterPro" id="IPR049676">
    <property type="entry name" value="QatC"/>
</dbReference>
<dbReference type="EMBL" id="WKJJ01000002">
    <property type="protein sequence ID" value="MRV70681.1"/>
    <property type="molecule type" value="Genomic_DNA"/>
</dbReference>
<dbReference type="NCBIfam" id="NF041925">
    <property type="entry name" value="QatC"/>
    <property type="match status" value="1"/>
</dbReference>
<organism evidence="1 2">
    <name type="scientific">Pseudoduganella rivuli</name>
    <dbReference type="NCBI Taxonomy" id="2666085"/>
    <lineage>
        <taxon>Bacteria</taxon>
        <taxon>Pseudomonadati</taxon>
        <taxon>Pseudomonadota</taxon>
        <taxon>Betaproteobacteria</taxon>
        <taxon>Burkholderiales</taxon>
        <taxon>Oxalobacteraceae</taxon>
        <taxon>Telluria group</taxon>
        <taxon>Pseudoduganella</taxon>
    </lineage>
</organism>
<protein>
    <recommendedName>
        <fullName evidence="3">7-cyano-7-deazaguanine synthase</fullName>
    </recommendedName>
</protein>
<gene>
    <name evidence="1" type="ORF">GJ700_02975</name>
</gene>
<keyword evidence="2" id="KW-1185">Reference proteome</keyword>
<dbReference type="Gene3D" id="3.40.50.620">
    <property type="entry name" value="HUPs"/>
    <property type="match status" value="1"/>
</dbReference>
<name>A0A7X2LQZ7_9BURK</name>
<reference evidence="1 2" key="1">
    <citation type="submission" date="2019-11" db="EMBL/GenBank/DDBJ databases">
        <title>Novel species isolated from a subtropical stream in China.</title>
        <authorList>
            <person name="Lu H."/>
        </authorList>
    </citation>
    <scope>NUCLEOTIDE SEQUENCE [LARGE SCALE GENOMIC DNA]</scope>
    <source>
        <strain evidence="1 2">FT92W</strain>
    </source>
</reference>
<dbReference type="InterPro" id="IPR014729">
    <property type="entry name" value="Rossmann-like_a/b/a_fold"/>
</dbReference>
<proteinExistence type="predicted"/>
<sequence>MTHHTIYCRLGSEANSLPLPIMAGTVLSDINFIDIAGELNFGLEMTLAQLDKMGLTPTEVAIDLVVLATALTAADTRISRAENSQDRWTREIDIFIPVSDTALWRTQQQRLGHMLRFLTGDHWRIFFRERPAAYRKLARQSEHLKTTSPTSVCLFSGGLDSFIGAVDLLCEGQSPLLVSHRWDTLTASRQNECIAELSTRFPGLVVGNHMTGRVGFDHETVTSSTTEDTLRGRSFLFFSLAALAASAIGEDITIHVPENGLISLNVPLDPSRLGALSTRTTHPFYMSRFNELLQGLGIKATLHNRYRHITKGQMVEQCKDMSFLRMHASKTMSCSGPAKYRFHPDQTMRKIQHCGHCVPCLIRRASLLRGFGQDEDETPYTLQGLRTRVLDSSKPEGEHIRAFQLALARLNAVPERAKRDIHVPGPLSDHSGELAAYERVYVDGLHEVGVLLAGVQAKALA</sequence>
<dbReference type="SUPFAM" id="SSF52402">
    <property type="entry name" value="Adenine nucleotide alpha hydrolases-like"/>
    <property type="match status" value="1"/>
</dbReference>
<dbReference type="Proteomes" id="UP000446768">
    <property type="component" value="Unassembled WGS sequence"/>
</dbReference>
<dbReference type="AlphaFoldDB" id="A0A7X2LQZ7"/>
<evidence type="ECO:0000313" key="2">
    <source>
        <dbReference type="Proteomes" id="UP000446768"/>
    </source>
</evidence>
<comment type="caution">
    <text evidence="1">The sequence shown here is derived from an EMBL/GenBank/DDBJ whole genome shotgun (WGS) entry which is preliminary data.</text>
</comment>
<dbReference type="RefSeq" id="WP_154371178.1">
    <property type="nucleotide sequence ID" value="NZ_WKJJ01000002.1"/>
</dbReference>
<evidence type="ECO:0008006" key="3">
    <source>
        <dbReference type="Google" id="ProtNLM"/>
    </source>
</evidence>